<proteinExistence type="predicted"/>
<accession>A0AAN8MSM4</accession>
<sequence>MTTPHRSQPQKRYGLNKENISSSGGVISPRHPYRQKLATVDTDSEDEGQKKQQKQQQHGGEGLGEEEYDGEEEGEEDGIPFVGLSERDVMALKSIAARKERMSGGYRRWERTRGGGRVAVLRDVTGEFVNREGVGRTAVGKGKVLEEVLEDLGGGVISEGEDVGDVEDVQGIEILSPEEVEDFEEEEEQEQGQEAEEEEELVMTVIESDIEADDEQLDVGSDIEVPQSSPPLHTTPEPLEDAIEGSDASSILTTSSLGFNPDDNNINTHLSQPPRSDNIALRRLLHPSSYADLRSNHLSDISLSQKWHLRRRRLVAKNPGVIHQAPPKNPKQIPYRRPNRKIPRSLAKPAGKLWRHLGLYDPESKPARKLLGWLRKEDELLLSQVSLVAPRMQFQHIREVHEHAFQPLRVQLLEYLRKNFENCTWCLFFSEFVYANLRHQLGNNDTTVNGSCLFLMVSTEKTGEIKKVAEGMLKNLKFGDELAVFVRTGNPRLYGSYGLRGGDEEYEDSYEELAGNQTSAQNTSKSGVRIGWPNLFQKSSETDPKHDTTQNKPPHTPSPPPNSNSSDISSWIPSPTPSPHSPVANIRSIHWDRPIYWRDLDAFTYGLRWVTKLAIPSAEEGENSKYYDRPDLGSSLSAKADFGSGTLAGYLSDKKGVVYAMTCHHVLYFIDSENVWPMSSNAIKDSSASQPIAPSATDLKHQTRATAHQIDGLMHESICAYTRGNKDLAKILTAQGKEKLLEHDKLVEKFNNGGAEFGGIVASAWKIAKMKDGKSWIMDQVVFKPKADRIGTNTFTYTGRDNKGGRRYRLEARGWTDLSLGAEVLKIGRTTGLTKGSVISLDADIRILVGEDQQQFPKIHRVQRFWEVRSGIITSGTGPWFSEPGDSGSWILANPSFEDMLKWDLRRTGGKKMADPIPAPVGGMLFGGADSVDGINLTFYNPTKVVRKYLVEMLGARLGRELKPGFGGEVIPPPLSSEWEEQDSWSRQSAMTADAWAGFVDSGFWGYQLERYSNRHVFRSNRWWEEWDRRTKGVAQDSGLYAEKGRKYDTTIDKPSFRREEEVQLTNSQKKPSTLKVEFAENSMPRRRGTDDGSPDTPVSTRPKIKKFGSPYLSTGVPGKEVTPGKYTSSTGRIHGGSYGASGVEDAKLGYKVNDKGKKKAKVPVIRVKDESQSDDGEW</sequence>
<protein>
    <submittedName>
        <fullName evidence="2">Uncharacterized protein</fullName>
    </submittedName>
</protein>
<reference evidence="2 3" key="1">
    <citation type="submission" date="2019-10" db="EMBL/GenBank/DDBJ databases">
        <authorList>
            <person name="Palmer J.M."/>
        </authorList>
    </citation>
    <scope>NUCLEOTIDE SEQUENCE [LARGE SCALE GENOMIC DNA]</scope>
    <source>
        <strain evidence="2 3">TWF718</strain>
    </source>
</reference>
<feature type="compositionally biased region" description="Acidic residues" evidence="1">
    <location>
        <begin position="63"/>
        <end position="78"/>
    </location>
</feature>
<gene>
    <name evidence="2" type="ORF">TWF718_009502</name>
</gene>
<feature type="region of interest" description="Disordered" evidence="1">
    <location>
        <begin position="1064"/>
        <end position="1144"/>
    </location>
</feature>
<comment type="caution">
    <text evidence="2">The sequence shown here is derived from an EMBL/GenBank/DDBJ whole genome shotgun (WGS) entry which is preliminary data.</text>
</comment>
<dbReference type="AlphaFoldDB" id="A0AAN8MSM4"/>
<feature type="compositionally biased region" description="Polar residues" evidence="1">
    <location>
        <begin position="247"/>
        <end position="274"/>
    </location>
</feature>
<keyword evidence="3" id="KW-1185">Reference proteome</keyword>
<evidence type="ECO:0000313" key="2">
    <source>
        <dbReference type="EMBL" id="KAK6336711.1"/>
    </source>
</evidence>
<dbReference type="EMBL" id="JAVHNR010000007">
    <property type="protein sequence ID" value="KAK6336711.1"/>
    <property type="molecule type" value="Genomic_DNA"/>
</dbReference>
<evidence type="ECO:0000256" key="1">
    <source>
        <dbReference type="SAM" id="MobiDB-lite"/>
    </source>
</evidence>
<dbReference type="Proteomes" id="UP001313282">
    <property type="component" value="Unassembled WGS sequence"/>
</dbReference>
<feature type="region of interest" description="Disordered" evidence="1">
    <location>
        <begin position="178"/>
        <end position="200"/>
    </location>
</feature>
<evidence type="ECO:0000313" key="3">
    <source>
        <dbReference type="Proteomes" id="UP001313282"/>
    </source>
</evidence>
<feature type="region of interest" description="Disordered" evidence="1">
    <location>
        <begin position="536"/>
        <end position="581"/>
    </location>
</feature>
<feature type="region of interest" description="Disordered" evidence="1">
    <location>
        <begin position="221"/>
        <end position="274"/>
    </location>
</feature>
<feature type="compositionally biased region" description="Low complexity" evidence="1">
    <location>
        <begin position="563"/>
        <end position="573"/>
    </location>
</feature>
<feature type="compositionally biased region" description="Basic and acidic residues" evidence="1">
    <location>
        <begin position="540"/>
        <end position="549"/>
    </location>
</feature>
<name>A0AAN8MSM4_9PEZI</name>
<feature type="region of interest" description="Disordered" evidence="1">
    <location>
        <begin position="1"/>
        <end position="83"/>
    </location>
</feature>
<organism evidence="2 3">
    <name type="scientific">Orbilia javanica</name>
    <dbReference type="NCBI Taxonomy" id="47235"/>
    <lineage>
        <taxon>Eukaryota</taxon>
        <taxon>Fungi</taxon>
        <taxon>Dikarya</taxon>
        <taxon>Ascomycota</taxon>
        <taxon>Pezizomycotina</taxon>
        <taxon>Orbiliomycetes</taxon>
        <taxon>Orbiliales</taxon>
        <taxon>Orbiliaceae</taxon>
        <taxon>Orbilia</taxon>
    </lineage>
</organism>